<reference evidence="3" key="1">
    <citation type="submission" date="2021-02" db="EMBL/GenBank/DDBJ databases">
        <authorList>
            <person name="Nowell W R."/>
        </authorList>
    </citation>
    <scope>NUCLEOTIDE SEQUENCE</scope>
</reference>
<feature type="domain" description="DDE-1" evidence="1">
    <location>
        <begin position="16"/>
        <end position="135"/>
    </location>
</feature>
<dbReference type="GO" id="GO:0003676">
    <property type="term" value="F:nucleic acid binding"/>
    <property type="evidence" value="ECO:0007669"/>
    <property type="project" value="InterPro"/>
</dbReference>
<dbReference type="EMBL" id="CAJNOQ010012224">
    <property type="protein sequence ID" value="CAF1294959.1"/>
    <property type="molecule type" value="Genomic_DNA"/>
</dbReference>
<dbReference type="Proteomes" id="UP000677228">
    <property type="component" value="Unassembled WGS sequence"/>
</dbReference>
<dbReference type="Pfam" id="PF03184">
    <property type="entry name" value="DDE_1"/>
    <property type="match status" value="1"/>
</dbReference>
<evidence type="ECO:0000313" key="5">
    <source>
        <dbReference type="EMBL" id="CAF4107806.1"/>
    </source>
</evidence>
<accession>A0A815D870</accession>
<evidence type="ECO:0000313" key="3">
    <source>
        <dbReference type="EMBL" id="CAF1294959.1"/>
    </source>
</evidence>
<dbReference type="Proteomes" id="UP000663829">
    <property type="component" value="Unassembled WGS sequence"/>
</dbReference>
<evidence type="ECO:0000259" key="1">
    <source>
        <dbReference type="Pfam" id="PF03184"/>
    </source>
</evidence>
<keyword evidence="6" id="KW-1185">Reference proteome</keyword>
<dbReference type="InterPro" id="IPR004875">
    <property type="entry name" value="DDE_SF_endonuclease_dom"/>
</dbReference>
<sequence length="215" mass="24956">MFLCLQEPGGKMGERVKIQPSDVVIMCSKSGKLTSSLVRYRCEKCLPPSVDKQCLLLSDSYSEQNDTEIYQNIPSKSIQRIMIPKNTTCDIQPLDRYFNRQMKILIKRLYHHVAIEKIDINLWKRNNIVKLISLVHNQLSSSKFNKMIQYSWYCSGYSKVNPSPFQNVEVCFPPTASIELCEKKRALKQASLPVPFVRRNFLSIISLFNIIFIER</sequence>
<protein>
    <recommendedName>
        <fullName evidence="1">DDE-1 domain-containing protein</fullName>
    </recommendedName>
</protein>
<proteinExistence type="predicted"/>
<dbReference type="EMBL" id="CAJNOK010011103">
    <property type="protein sequence ID" value="CAF1132155.1"/>
    <property type="molecule type" value="Genomic_DNA"/>
</dbReference>
<evidence type="ECO:0000313" key="2">
    <source>
        <dbReference type="EMBL" id="CAF1132155.1"/>
    </source>
</evidence>
<evidence type="ECO:0000313" key="6">
    <source>
        <dbReference type="Proteomes" id="UP000663829"/>
    </source>
</evidence>
<comment type="caution">
    <text evidence="3">The sequence shown here is derived from an EMBL/GenBank/DDBJ whole genome shotgun (WGS) entry which is preliminary data.</text>
</comment>
<dbReference type="Proteomes" id="UP000681722">
    <property type="component" value="Unassembled WGS sequence"/>
</dbReference>
<dbReference type="EMBL" id="CAJOBA010022386">
    <property type="protein sequence ID" value="CAF3916642.1"/>
    <property type="molecule type" value="Genomic_DNA"/>
</dbReference>
<dbReference type="AlphaFoldDB" id="A0A815D870"/>
<dbReference type="EMBL" id="CAJOBC010034574">
    <property type="protein sequence ID" value="CAF4107806.1"/>
    <property type="molecule type" value="Genomic_DNA"/>
</dbReference>
<name>A0A815D870_9BILA</name>
<organism evidence="3 6">
    <name type="scientific">Didymodactylos carnosus</name>
    <dbReference type="NCBI Taxonomy" id="1234261"/>
    <lineage>
        <taxon>Eukaryota</taxon>
        <taxon>Metazoa</taxon>
        <taxon>Spiralia</taxon>
        <taxon>Gnathifera</taxon>
        <taxon>Rotifera</taxon>
        <taxon>Eurotatoria</taxon>
        <taxon>Bdelloidea</taxon>
        <taxon>Philodinida</taxon>
        <taxon>Philodinidae</taxon>
        <taxon>Didymodactylos</taxon>
    </lineage>
</organism>
<gene>
    <name evidence="3" type="ORF">GPM918_LOCUS28228</name>
    <name evidence="2" type="ORF">OVA965_LOCUS20708</name>
    <name evidence="5" type="ORF">SRO942_LOCUS28706</name>
    <name evidence="4" type="ORF">TMI583_LOCUS21169</name>
</gene>
<evidence type="ECO:0000313" key="4">
    <source>
        <dbReference type="EMBL" id="CAF3916642.1"/>
    </source>
</evidence>
<dbReference type="Proteomes" id="UP000682733">
    <property type="component" value="Unassembled WGS sequence"/>
</dbReference>
<dbReference type="OrthoDB" id="10051656at2759"/>